<feature type="region of interest" description="Disordered" evidence="7">
    <location>
        <begin position="1"/>
        <end position="48"/>
    </location>
</feature>
<dbReference type="GO" id="GO:0000428">
    <property type="term" value="C:DNA-directed RNA polymerase complex"/>
    <property type="evidence" value="ECO:0007669"/>
    <property type="project" value="UniProtKB-KW"/>
</dbReference>
<feature type="compositionally biased region" description="Basic residues" evidence="7">
    <location>
        <begin position="1"/>
        <end position="22"/>
    </location>
</feature>
<reference evidence="9" key="1">
    <citation type="journal article" date="2014" name="Front. Microbiol.">
        <title>High frequency of phylogenetically diverse reductive dehalogenase-homologous genes in deep subseafloor sedimentary metagenomes.</title>
        <authorList>
            <person name="Kawai M."/>
            <person name="Futagami T."/>
            <person name="Toyoda A."/>
            <person name="Takaki Y."/>
            <person name="Nishi S."/>
            <person name="Hori S."/>
            <person name="Arai W."/>
            <person name="Tsubouchi T."/>
            <person name="Morono Y."/>
            <person name="Uchiyama I."/>
            <person name="Ito T."/>
            <person name="Fujiyama A."/>
            <person name="Inagaki F."/>
            <person name="Takami H."/>
        </authorList>
    </citation>
    <scope>NUCLEOTIDE SEQUENCE</scope>
    <source>
        <strain evidence="9">Expedition CK06-06</strain>
    </source>
</reference>
<dbReference type="SUPFAM" id="SSF64484">
    <property type="entry name" value="beta and beta-prime subunits of DNA dependent RNA-polymerase"/>
    <property type="match status" value="1"/>
</dbReference>
<comment type="caution">
    <text evidence="9">The sequence shown here is derived from an EMBL/GenBank/DDBJ whole genome shotgun (WGS) entry which is preliminary data.</text>
</comment>
<dbReference type="InterPro" id="IPR045867">
    <property type="entry name" value="DNA-dir_RpoC_beta_prime"/>
</dbReference>
<dbReference type="PANTHER" id="PTHR19376:SF32">
    <property type="entry name" value="DNA-DIRECTED RNA POLYMERASE III SUBUNIT RPC1"/>
    <property type="match status" value="1"/>
</dbReference>
<accession>X0Z2S0</accession>
<keyword evidence="5" id="KW-0804">Transcription</keyword>
<keyword evidence="2" id="KW-0240">DNA-directed RNA polymerase</keyword>
<dbReference type="EC" id="2.7.7.6" evidence="1"/>
<sequence length="203" mass="22369">MSKPTKSKKSTTKSTKSTKPKAKGTTVKKSSSTKKVSAKKTTKATTKVTTSVIEKHMEKRFEKMREERRLPPKVMDELVSKVGILDISKKEFDDICDNVIDSYERSLVEPGEAVGTVAAQSIGEPGTQMTLRTFHYAGVAELSVTQGLPRLIEIVDTAPTYCLTKLFGSYNNNDTFCFVITDDINCCSASDLLKSGNHCHVIH</sequence>
<evidence type="ECO:0000256" key="6">
    <source>
        <dbReference type="ARBA" id="ARBA00048552"/>
    </source>
</evidence>
<keyword evidence="4" id="KW-0548">Nucleotidyltransferase</keyword>
<feature type="compositionally biased region" description="Low complexity" evidence="7">
    <location>
        <begin position="23"/>
        <end position="35"/>
    </location>
</feature>
<dbReference type="Pfam" id="PF04998">
    <property type="entry name" value="RNA_pol_Rpb1_5"/>
    <property type="match status" value="1"/>
</dbReference>
<comment type="catalytic activity">
    <reaction evidence="6">
        <text>RNA(n) + a ribonucleoside 5'-triphosphate = RNA(n+1) + diphosphate</text>
        <dbReference type="Rhea" id="RHEA:21248"/>
        <dbReference type="Rhea" id="RHEA-COMP:14527"/>
        <dbReference type="Rhea" id="RHEA-COMP:17342"/>
        <dbReference type="ChEBI" id="CHEBI:33019"/>
        <dbReference type="ChEBI" id="CHEBI:61557"/>
        <dbReference type="ChEBI" id="CHEBI:140395"/>
        <dbReference type="EC" id="2.7.7.6"/>
    </reaction>
</comment>
<feature type="domain" description="RNA polymerase Rpb1" evidence="8">
    <location>
        <begin position="77"/>
        <end position="159"/>
    </location>
</feature>
<gene>
    <name evidence="9" type="ORF">S01H4_17619</name>
</gene>
<proteinExistence type="predicted"/>
<dbReference type="EMBL" id="BART01007773">
    <property type="protein sequence ID" value="GAG63254.1"/>
    <property type="molecule type" value="Genomic_DNA"/>
</dbReference>
<dbReference type="GO" id="GO:0003677">
    <property type="term" value="F:DNA binding"/>
    <property type="evidence" value="ECO:0007669"/>
    <property type="project" value="InterPro"/>
</dbReference>
<dbReference type="GO" id="GO:0003899">
    <property type="term" value="F:DNA-directed RNA polymerase activity"/>
    <property type="evidence" value="ECO:0007669"/>
    <property type="project" value="UniProtKB-EC"/>
</dbReference>
<evidence type="ECO:0000256" key="2">
    <source>
        <dbReference type="ARBA" id="ARBA00022478"/>
    </source>
</evidence>
<name>X0Z2S0_9ZZZZ</name>
<protein>
    <recommendedName>
        <fullName evidence="1">DNA-directed RNA polymerase</fullName>
        <ecNumber evidence="1">2.7.7.6</ecNumber>
    </recommendedName>
</protein>
<dbReference type="InterPro" id="IPR007081">
    <property type="entry name" value="RNA_pol_Rpb1_5"/>
</dbReference>
<dbReference type="PANTHER" id="PTHR19376">
    <property type="entry name" value="DNA-DIRECTED RNA POLYMERASE"/>
    <property type="match status" value="1"/>
</dbReference>
<evidence type="ECO:0000256" key="1">
    <source>
        <dbReference type="ARBA" id="ARBA00012418"/>
    </source>
</evidence>
<evidence type="ECO:0000313" key="9">
    <source>
        <dbReference type="EMBL" id="GAG63254.1"/>
    </source>
</evidence>
<evidence type="ECO:0000256" key="5">
    <source>
        <dbReference type="ARBA" id="ARBA00023163"/>
    </source>
</evidence>
<evidence type="ECO:0000256" key="3">
    <source>
        <dbReference type="ARBA" id="ARBA00022679"/>
    </source>
</evidence>
<evidence type="ECO:0000259" key="8">
    <source>
        <dbReference type="Pfam" id="PF04998"/>
    </source>
</evidence>
<organism evidence="9">
    <name type="scientific">marine sediment metagenome</name>
    <dbReference type="NCBI Taxonomy" id="412755"/>
    <lineage>
        <taxon>unclassified sequences</taxon>
        <taxon>metagenomes</taxon>
        <taxon>ecological metagenomes</taxon>
    </lineage>
</organism>
<dbReference type="AlphaFoldDB" id="X0Z2S0"/>
<keyword evidence="3" id="KW-0808">Transferase</keyword>
<evidence type="ECO:0000256" key="4">
    <source>
        <dbReference type="ARBA" id="ARBA00022695"/>
    </source>
</evidence>
<evidence type="ECO:0000256" key="7">
    <source>
        <dbReference type="SAM" id="MobiDB-lite"/>
    </source>
</evidence>
<dbReference type="GO" id="GO:0006351">
    <property type="term" value="P:DNA-templated transcription"/>
    <property type="evidence" value="ECO:0007669"/>
    <property type="project" value="InterPro"/>
</dbReference>